<proteinExistence type="inferred from homology"/>
<name>A0ABM5D4R1_VICPA</name>
<dbReference type="GeneID" id="102529401"/>
<dbReference type="InterPro" id="IPR036414">
    <property type="entry name" value="YaeB_N_sf"/>
</dbReference>
<sequence>MGLEQFSHVWILFVFHKNGHLSCKAKVQPPRLNGVKTGVFSTRSPHRPNAIGLTLAKLEKVEGGALYLSGIDMIHGTPVLDIKPYIADYDSPQNLTEPLGDFNLQNNQHKPKTVSQSDGKTDSCYQQQLSRYDEPQPYSCTKGKPKCPEDRTSGENDMKHDGTAKVQRSPASHRERAADLGVESESGQSPSMAEEQSGSHHLEKSFSEEQADRRLRRGEKAMVPQGNSAEMPPEALACPSRVAGAAHHSVVPAWVRDAPVASLEVRFTPHAEMDLGRLSSGIGQASFKYFRSAEEARRAIEAVLSADPRSVYRRKLCQDRLFYFTVDIAHITCWFGDGFAEVLRIKAASEAVQMNDPEESLVSLGSR</sequence>
<feature type="domain" description="TsaA-like" evidence="4">
    <location>
        <begin position="1"/>
        <end position="94"/>
    </location>
</feature>
<comment type="similarity">
    <text evidence="2">Belongs to the tRNA methyltransferase O family.</text>
</comment>
<keyword evidence="5" id="KW-1185">Reference proteome</keyword>
<organism evidence="5 7">
    <name type="scientific">Vicugna pacos</name>
    <name type="common">Alpaca</name>
    <name type="synonym">Lama pacos</name>
    <dbReference type="NCBI Taxonomy" id="30538"/>
    <lineage>
        <taxon>Eukaryota</taxon>
        <taxon>Metazoa</taxon>
        <taxon>Chordata</taxon>
        <taxon>Craniata</taxon>
        <taxon>Vertebrata</taxon>
        <taxon>Euteleostomi</taxon>
        <taxon>Mammalia</taxon>
        <taxon>Eutheria</taxon>
        <taxon>Laurasiatheria</taxon>
        <taxon>Artiodactyla</taxon>
        <taxon>Tylopoda</taxon>
        <taxon>Camelidae</taxon>
        <taxon>Vicugna</taxon>
    </lineage>
</organism>
<dbReference type="InterPro" id="IPR040372">
    <property type="entry name" value="YaeB-like"/>
</dbReference>
<keyword evidence="1" id="KW-0949">S-adenosyl-L-methionine</keyword>
<dbReference type="CDD" id="cd09281">
    <property type="entry name" value="UPF0066"/>
    <property type="match status" value="1"/>
</dbReference>
<reference evidence="6 7" key="1">
    <citation type="submission" date="2025-05" db="UniProtKB">
        <authorList>
            <consortium name="RefSeq"/>
        </authorList>
    </citation>
    <scope>IDENTIFICATION</scope>
</reference>
<dbReference type="InterPro" id="IPR036413">
    <property type="entry name" value="YaeB-like_sf"/>
</dbReference>
<feature type="region of interest" description="Disordered" evidence="3">
    <location>
        <begin position="97"/>
        <end position="233"/>
    </location>
</feature>
<dbReference type="Gene3D" id="3.30.2310.10">
    <property type="entry name" value="YaeB-like"/>
    <property type="match status" value="1"/>
</dbReference>
<dbReference type="PROSITE" id="PS51668">
    <property type="entry name" value="TSAA_2"/>
    <property type="match status" value="1"/>
</dbReference>
<dbReference type="NCBIfam" id="TIGR00104">
    <property type="entry name" value="tRNA_TsaA"/>
    <property type="match status" value="1"/>
</dbReference>
<dbReference type="PANTHER" id="PTHR12818:SF0">
    <property type="entry name" value="TRNA (ADENINE(37)-N6)-METHYLTRANSFERASE"/>
    <property type="match status" value="1"/>
</dbReference>
<dbReference type="InterPro" id="IPR023368">
    <property type="entry name" value="UPF0066_cons_site"/>
</dbReference>
<feature type="compositionally biased region" description="Basic and acidic residues" evidence="3">
    <location>
        <begin position="146"/>
        <end position="163"/>
    </location>
</feature>
<gene>
    <name evidence="6 7" type="primary">TRMO</name>
</gene>
<protein>
    <submittedName>
        <fullName evidence="6 7">tRNA (Adenine(37)-N6)-methyltransferase isoform X3</fullName>
    </submittedName>
</protein>
<dbReference type="Proteomes" id="UP001652581">
    <property type="component" value="Chromosome 4"/>
</dbReference>
<evidence type="ECO:0000256" key="3">
    <source>
        <dbReference type="SAM" id="MobiDB-lite"/>
    </source>
</evidence>
<dbReference type="RefSeq" id="XP_072815892.1">
    <property type="nucleotide sequence ID" value="XM_072959791.1"/>
</dbReference>
<evidence type="ECO:0000259" key="4">
    <source>
        <dbReference type="PROSITE" id="PS51668"/>
    </source>
</evidence>
<dbReference type="InterPro" id="IPR023370">
    <property type="entry name" value="TrmO-like_N"/>
</dbReference>
<dbReference type="RefSeq" id="XP_072815893.1">
    <property type="nucleotide sequence ID" value="XM_072959792.1"/>
</dbReference>
<evidence type="ECO:0000256" key="1">
    <source>
        <dbReference type="ARBA" id="ARBA00022691"/>
    </source>
</evidence>
<accession>A0ABM5D4R1</accession>
<dbReference type="PROSITE" id="PS01318">
    <property type="entry name" value="TSAA_1"/>
    <property type="match status" value="1"/>
</dbReference>
<evidence type="ECO:0000313" key="5">
    <source>
        <dbReference type="Proteomes" id="UP001652581"/>
    </source>
</evidence>
<evidence type="ECO:0000256" key="2">
    <source>
        <dbReference type="ARBA" id="ARBA00033753"/>
    </source>
</evidence>
<dbReference type="SUPFAM" id="SSF118196">
    <property type="entry name" value="YaeB-like"/>
    <property type="match status" value="2"/>
</dbReference>
<evidence type="ECO:0000313" key="6">
    <source>
        <dbReference type="RefSeq" id="XP_072815892.1"/>
    </source>
</evidence>
<dbReference type="Gene3D" id="2.40.30.70">
    <property type="entry name" value="YaeB-like"/>
    <property type="match status" value="1"/>
</dbReference>
<dbReference type="Pfam" id="PF01980">
    <property type="entry name" value="TrmO_N"/>
    <property type="match status" value="1"/>
</dbReference>
<feature type="compositionally biased region" description="Basic and acidic residues" evidence="3">
    <location>
        <begin position="197"/>
        <end position="213"/>
    </location>
</feature>
<feature type="compositionally biased region" description="Polar residues" evidence="3">
    <location>
        <begin position="103"/>
        <end position="130"/>
    </location>
</feature>
<dbReference type="PANTHER" id="PTHR12818">
    <property type="entry name" value="TRNA (ADENINE(37)-N6)-METHYLTRANSFERASE"/>
    <property type="match status" value="1"/>
</dbReference>
<feature type="compositionally biased region" description="Polar residues" evidence="3">
    <location>
        <begin position="185"/>
        <end position="196"/>
    </location>
</feature>
<evidence type="ECO:0000313" key="7">
    <source>
        <dbReference type="RefSeq" id="XP_072815893.1"/>
    </source>
</evidence>